<keyword evidence="2" id="KW-0812">Transmembrane</keyword>
<feature type="transmembrane region" description="Helical" evidence="2">
    <location>
        <begin position="71"/>
        <end position="95"/>
    </location>
</feature>
<keyword evidence="2" id="KW-0472">Membrane</keyword>
<keyword evidence="4" id="KW-1185">Reference proteome</keyword>
<dbReference type="Proteomes" id="UP000308199">
    <property type="component" value="Unassembled WGS sequence"/>
</dbReference>
<evidence type="ECO:0000256" key="1">
    <source>
        <dbReference type="SAM" id="MobiDB-lite"/>
    </source>
</evidence>
<evidence type="ECO:0000256" key="2">
    <source>
        <dbReference type="SAM" id="Phobius"/>
    </source>
</evidence>
<reference evidence="3 4" key="1">
    <citation type="submission" date="2019-02" db="EMBL/GenBank/DDBJ databases">
        <title>Genome sequencing of the rare red list fungi Phellinidium pouzarii.</title>
        <authorList>
            <person name="Buettner E."/>
            <person name="Kellner H."/>
        </authorList>
    </citation>
    <scope>NUCLEOTIDE SEQUENCE [LARGE SCALE GENOMIC DNA]</scope>
    <source>
        <strain evidence="3 4">DSM 108285</strain>
    </source>
</reference>
<gene>
    <name evidence="3" type="ORF">EW145_g725</name>
</gene>
<sequence>MDLQQPPQTLASPPDSAGQTEDKRTSPIMVAIRAVLGWMTPHKQMSYLRKKEDINAWERFRDSLIRLWSNLNVICGLIMGSLIVIGFGVGLIYVLGDVKGSSLLMIDQRHPVLYLFALSIPEVWAFISFGTFFADVGVIVWQAADKGWIVKESQMQAGVAVSAVALIGHLAAFAFPYREQDTTEFLIPDDEVIISDVSLASVREAKEVDKGKARSSILGESARPPRRHGMSSAPFASSQTLVASPTSQSLNIGASAQTRTAPETMERSLIKFVMEPAGEMARLSR</sequence>
<comment type="caution">
    <text evidence="3">The sequence shown here is derived from an EMBL/GenBank/DDBJ whole genome shotgun (WGS) entry which is preliminary data.</text>
</comment>
<protein>
    <submittedName>
        <fullName evidence="3">Uncharacterized protein</fullName>
    </submittedName>
</protein>
<accession>A0A4S4LMS9</accession>
<feature type="region of interest" description="Disordered" evidence="1">
    <location>
        <begin position="1"/>
        <end position="23"/>
    </location>
</feature>
<name>A0A4S4LMS9_9AGAM</name>
<feature type="region of interest" description="Disordered" evidence="1">
    <location>
        <begin position="213"/>
        <end position="238"/>
    </location>
</feature>
<feature type="transmembrane region" description="Helical" evidence="2">
    <location>
        <begin position="156"/>
        <end position="177"/>
    </location>
</feature>
<proteinExistence type="predicted"/>
<dbReference type="OrthoDB" id="3256882at2759"/>
<dbReference type="EMBL" id="SGPK01000016">
    <property type="protein sequence ID" value="THH11330.1"/>
    <property type="molecule type" value="Genomic_DNA"/>
</dbReference>
<feature type="transmembrane region" description="Helical" evidence="2">
    <location>
        <begin position="123"/>
        <end position="144"/>
    </location>
</feature>
<dbReference type="AlphaFoldDB" id="A0A4S4LMS9"/>
<keyword evidence="2" id="KW-1133">Transmembrane helix</keyword>
<evidence type="ECO:0000313" key="4">
    <source>
        <dbReference type="Proteomes" id="UP000308199"/>
    </source>
</evidence>
<feature type="compositionally biased region" description="Polar residues" evidence="1">
    <location>
        <begin position="1"/>
        <end position="11"/>
    </location>
</feature>
<evidence type="ECO:0000313" key="3">
    <source>
        <dbReference type="EMBL" id="THH11330.1"/>
    </source>
</evidence>
<organism evidence="3 4">
    <name type="scientific">Phellinidium pouzarii</name>
    <dbReference type="NCBI Taxonomy" id="167371"/>
    <lineage>
        <taxon>Eukaryota</taxon>
        <taxon>Fungi</taxon>
        <taxon>Dikarya</taxon>
        <taxon>Basidiomycota</taxon>
        <taxon>Agaricomycotina</taxon>
        <taxon>Agaricomycetes</taxon>
        <taxon>Hymenochaetales</taxon>
        <taxon>Hymenochaetaceae</taxon>
        <taxon>Phellinidium</taxon>
    </lineage>
</organism>